<feature type="compositionally biased region" description="Acidic residues" evidence="1">
    <location>
        <begin position="493"/>
        <end position="511"/>
    </location>
</feature>
<evidence type="ECO:0000313" key="2">
    <source>
        <dbReference type="EMBL" id="CAF1168674.1"/>
    </source>
</evidence>
<dbReference type="AlphaFoldDB" id="A0A814U1L3"/>
<feature type="compositionally biased region" description="Polar residues" evidence="1">
    <location>
        <begin position="98"/>
        <end position="111"/>
    </location>
</feature>
<name>A0A814U1L3_ADIRI</name>
<proteinExistence type="predicted"/>
<keyword evidence="4" id="KW-1185">Reference proteome</keyword>
<feature type="compositionally biased region" description="Polar residues" evidence="1">
    <location>
        <begin position="560"/>
        <end position="574"/>
    </location>
</feature>
<sequence>MAANKKSTGGHVIYDSGTDVATGKKRAVLPGGGGVSVAERARMFGAQVAHSSPAKAYNAATHVPERPPLSNQSNRSNAIQQERNYPPPRADVDRRPKQNSSYSNPQRTFNAHHSAVDLKERTKREQIPSSARGAHTYNYSKAPSNYNTHLSQSPPRRRPNNSYDSFQRVSPQRPPTNKPRHTQRMPSDSYSSEEEDTYSALYDNPPSSRHPHYQPSNYFRPIKDPLEVLFKDSPKEYIQFQAPVRQPPKDTSHLQPFDLGSLINRIQQDYIDNARPYVSSVQFVQHNQSLADVGFLTPAVNRKDYSKRAGDNYHRQAPMSNHYDVIDANGLYPYEKMDPRGYYVDNNYSSIRRRRHHRRYHNQASSPIHILETSSKTTTEPKAETPPVSSSEKAPTPPVASTSEEEDEDKKDESTQQDATKTAEEDSTEEESEEGSEEGEEEEEEEEKSAPAPALPPPISAVNGTSRFVPSGNSRPPGPYQTPTLARNQPEPSETEESDSDESESESDSDSDGNKKKKKKKKVQQPIAASSPAARSNPLRTAQATPQTNARSVAQRGNYEKTSLNQLQESSSTVGPIEILEPEKSGSIGGKLKSFTSKFRRNKS</sequence>
<dbReference type="Proteomes" id="UP000663828">
    <property type="component" value="Unassembled WGS sequence"/>
</dbReference>
<evidence type="ECO:0000256" key="1">
    <source>
        <dbReference type="SAM" id="MobiDB-lite"/>
    </source>
</evidence>
<feature type="compositionally biased region" description="Polar residues" evidence="1">
    <location>
        <begin position="137"/>
        <end position="170"/>
    </location>
</feature>
<feature type="region of interest" description="Disordered" evidence="1">
    <location>
        <begin position="1"/>
        <end position="31"/>
    </location>
</feature>
<dbReference type="EMBL" id="CAJNOJ010000129">
    <property type="protein sequence ID" value="CAF1168674.1"/>
    <property type="molecule type" value="Genomic_DNA"/>
</dbReference>
<dbReference type="Proteomes" id="UP000663852">
    <property type="component" value="Unassembled WGS sequence"/>
</dbReference>
<evidence type="ECO:0000313" key="5">
    <source>
        <dbReference type="Proteomes" id="UP000663852"/>
    </source>
</evidence>
<feature type="region of interest" description="Disordered" evidence="1">
    <location>
        <begin position="353"/>
        <end position="604"/>
    </location>
</feature>
<feature type="region of interest" description="Disordered" evidence="1">
    <location>
        <begin position="47"/>
        <end position="212"/>
    </location>
</feature>
<organism evidence="2 5">
    <name type="scientific">Adineta ricciae</name>
    <name type="common">Rotifer</name>
    <dbReference type="NCBI Taxonomy" id="249248"/>
    <lineage>
        <taxon>Eukaryota</taxon>
        <taxon>Metazoa</taxon>
        <taxon>Spiralia</taxon>
        <taxon>Gnathifera</taxon>
        <taxon>Rotifera</taxon>
        <taxon>Eurotatoria</taxon>
        <taxon>Bdelloidea</taxon>
        <taxon>Adinetida</taxon>
        <taxon>Adinetidae</taxon>
        <taxon>Adineta</taxon>
    </lineage>
</organism>
<feature type="compositionally biased region" description="Basic and acidic residues" evidence="1">
    <location>
        <begin position="114"/>
        <end position="126"/>
    </location>
</feature>
<gene>
    <name evidence="2" type="ORF">EDS130_LOCUS23561</name>
    <name evidence="3" type="ORF">XAT740_LOCUS34312</name>
</gene>
<evidence type="ECO:0000313" key="4">
    <source>
        <dbReference type="Proteomes" id="UP000663828"/>
    </source>
</evidence>
<dbReference type="OrthoDB" id="10058113at2759"/>
<feature type="compositionally biased region" description="Polar residues" evidence="1">
    <location>
        <begin position="538"/>
        <end position="552"/>
    </location>
</feature>
<comment type="caution">
    <text evidence="2">The sequence shown here is derived from an EMBL/GenBank/DDBJ whole genome shotgun (WGS) entry which is preliminary data.</text>
</comment>
<dbReference type="EMBL" id="CAJNOR010003341">
    <property type="protein sequence ID" value="CAF1404068.1"/>
    <property type="molecule type" value="Genomic_DNA"/>
</dbReference>
<accession>A0A814U1L3</accession>
<feature type="compositionally biased region" description="Polar residues" evidence="1">
    <location>
        <begin position="481"/>
        <end position="492"/>
    </location>
</feature>
<reference evidence="2" key="1">
    <citation type="submission" date="2021-02" db="EMBL/GenBank/DDBJ databases">
        <authorList>
            <person name="Nowell W R."/>
        </authorList>
    </citation>
    <scope>NUCLEOTIDE SEQUENCE</scope>
</reference>
<feature type="compositionally biased region" description="Polar residues" evidence="1">
    <location>
        <begin position="462"/>
        <end position="474"/>
    </location>
</feature>
<evidence type="ECO:0000313" key="3">
    <source>
        <dbReference type="EMBL" id="CAF1404068.1"/>
    </source>
</evidence>
<protein>
    <submittedName>
        <fullName evidence="2">Uncharacterized protein</fullName>
    </submittedName>
</protein>
<feature type="compositionally biased region" description="Acidic residues" evidence="1">
    <location>
        <begin position="425"/>
        <end position="447"/>
    </location>
</feature>
<feature type="compositionally biased region" description="Polar residues" evidence="1">
    <location>
        <begin position="69"/>
        <end position="83"/>
    </location>
</feature>